<sequence>MRPVSSWVKYIIIAVLVLAVTGAGGIYFFQKKPPVITPGEVVIPTPTPNIELTTWTDEAGFSFKYPKDLSVNKHEEDPDNYAHVELTHNAHPGKIIVWVSDLPKGVINLATWTKLSSFAGASVIDTTLGGEPAKKILASAPVKMLSVGTISDNLLFNVEATLTDNEYWAGVHDTIVGSFVFTDASDSAPSSGGAAPAGEAADEEEILE</sequence>
<dbReference type="AlphaFoldDB" id="A0A1F6BDF5"/>
<feature type="compositionally biased region" description="Low complexity" evidence="1">
    <location>
        <begin position="187"/>
        <end position="199"/>
    </location>
</feature>
<name>A0A1F6BDF5_9BACT</name>
<evidence type="ECO:0000313" key="4">
    <source>
        <dbReference type="Proteomes" id="UP000176186"/>
    </source>
</evidence>
<feature type="region of interest" description="Disordered" evidence="1">
    <location>
        <begin position="187"/>
        <end position="208"/>
    </location>
</feature>
<evidence type="ECO:0000256" key="2">
    <source>
        <dbReference type="SAM" id="Phobius"/>
    </source>
</evidence>
<evidence type="ECO:0000313" key="3">
    <source>
        <dbReference type="EMBL" id="OGG34955.1"/>
    </source>
</evidence>
<dbReference type="Proteomes" id="UP000176186">
    <property type="component" value="Unassembled WGS sequence"/>
</dbReference>
<proteinExistence type="predicted"/>
<evidence type="ECO:0000256" key="1">
    <source>
        <dbReference type="SAM" id="MobiDB-lite"/>
    </source>
</evidence>
<feature type="transmembrane region" description="Helical" evidence="2">
    <location>
        <begin position="7"/>
        <end position="29"/>
    </location>
</feature>
<comment type="caution">
    <text evidence="3">The sequence shown here is derived from an EMBL/GenBank/DDBJ whole genome shotgun (WGS) entry which is preliminary data.</text>
</comment>
<accession>A0A1F6BDF5</accession>
<keyword evidence="2" id="KW-0812">Transmembrane</keyword>
<organism evidence="3 4">
    <name type="scientific">Candidatus Gottesmanbacteria bacterium RIFOXYB1_FULL_47_11</name>
    <dbReference type="NCBI Taxonomy" id="1798401"/>
    <lineage>
        <taxon>Bacteria</taxon>
        <taxon>Candidatus Gottesmaniibacteriota</taxon>
    </lineage>
</organism>
<protein>
    <submittedName>
        <fullName evidence="3">Uncharacterized protein</fullName>
    </submittedName>
</protein>
<keyword evidence="2" id="KW-1133">Transmembrane helix</keyword>
<dbReference type="EMBL" id="MFKE01000019">
    <property type="protein sequence ID" value="OGG34955.1"/>
    <property type="molecule type" value="Genomic_DNA"/>
</dbReference>
<keyword evidence="2" id="KW-0472">Membrane</keyword>
<dbReference type="STRING" id="1798401.A2363_01905"/>
<reference evidence="3 4" key="1">
    <citation type="journal article" date="2016" name="Nat. Commun.">
        <title>Thousands of microbial genomes shed light on interconnected biogeochemical processes in an aquifer system.</title>
        <authorList>
            <person name="Anantharaman K."/>
            <person name="Brown C.T."/>
            <person name="Hug L.A."/>
            <person name="Sharon I."/>
            <person name="Castelle C.J."/>
            <person name="Probst A.J."/>
            <person name="Thomas B.C."/>
            <person name="Singh A."/>
            <person name="Wilkins M.J."/>
            <person name="Karaoz U."/>
            <person name="Brodie E.L."/>
            <person name="Williams K.H."/>
            <person name="Hubbard S.S."/>
            <person name="Banfield J.F."/>
        </authorList>
    </citation>
    <scope>NUCLEOTIDE SEQUENCE [LARGE SCALE GENOMIC DNA]</scope>
</reference>
<gene>
    <name evidence="3" type="ORF">A2363_01905</name>
</gene>